<evidence type="ECO:0000256" key="8">
    <source>
        <dbReference type="ARBA" id="ARBA00023014"/>
    </source>
</evidence>
<dbReference type="PROSITE" id="PS51085">
    <property type="entry name" value="2FE2S_FER_2"/>
    <property type="match status" value="1"/>
</dbReference>
<keyword evidence="6" id="KW-0249">Electron transport</keyword>
<evidence type="ECO:0000256" key="4">
    <source>
        <dbReference type="ARBA" id="ARBA00022714"/>
    </source>
</evidence>
<evidence type="ECO:0000256" key="2">
    <source>
        <dbReference type="ARBA" id="ARBA00010914"/>
    </source>
</evidence>
<dbReference type="GO" id="GO:0046872">
    <property type="term" value="F:metal ion binding"/>
    <property type="evidence" value="ECO:0007669"/>
    <property type="project" value="UniProtKB-KW"/>
</dbReference>
<dbReference type="FunFam" id="3.10.20.30:FF:000013">
    <property type="entry name" value="Adrenodoxin, mitochondrial"/>
    <property type="match status" value="1"/>
</dbReference>
<dbReference type="EMBL" id="KE346369">
    <property type="protein sequence ID" value="KJE95343.1"/>
    <property type="molecule type" value="Genomic_DNA"/>
</dbReference>
<dbReference type="GO" id="GO:0009055">
    <property type="term" value="F:electron transfer activity"/>
    <property type="evidence" value="ECO:0007669"/>
    <property type="project" value="TreeGrafter"/>
</dbReference>
<sequence length="251" mass="26573">MSRSAAAVPQSVTRQASTPCAVTVAVGCLAQPPTLSPSPSPSPSPAAALLTSQVRLLHSSNGGRGLTRSLLASSLPSSLSSLQLHSLRSGSDAASAGQLLLGFTTRAVSRQFHSSSGIAFHGDYEYKDPTSPDQIVNIVYVERDGTRRNIAGKVGDNVMYLAHRHNIALEGACEASVACSTCHVIVDDTSFPKLPESSEEEDDMLDMAPFLTANSRLGCQITLTKEMEGMVLTLPKATRNFYVDGHVPKPH</sequence>
<dbReference type="eggNOG" id="KOG3309">
    <property type="taxonomic scope" value="Eukaryota"/>
</dbReference>
<evidence type="ECO:0000313" key="12">
    <source>
        <dbReference type="EMBL" id="KJE95343.1"/>
    </source>
</evidence>
<keyword evidence="13" id="KW-1185">Reference proteome</keyword>
<dbReference type="PROSITE" id="PS51257">
    <property type="entry name" value="PROKAR_LIPOPROTEIN"/>
    <property type="match status" value="1"/>
</dbReference>
<accession>A0A0D2WU42</accession>
<keyword evidence="8" id="KW-0411">Iron-sulfur</keyword>
<keyword evidence="7" id="KW-0408">Iron</keyword>
<dbReference type="AlphaFoldDB" id="A0A0D2WU42"/>
<dbReference type="CDD" id="cd00207">
    <property type="entry name" value="fer2"/>
    <property type="match status" value="1"/>
</dbReference>
<dbReference type="Gene3D" id="3.10.20.30">
    <property type="match status" value="1"/>
</dbReference>
<comment type="similarity">
    <text evidence="2">Belongs to the adrenodoxin/putidaredoxin family.</text>
</comment>
<keyword evidence="5" id="KW-0479">Metal-binding</keyword>
<name>A0A0D2WU42_CAPO3</name>
<evidence type="ECO:0000256" key="5">
    <source>
        <dbReference type="ARBA" id="ARBA00022723"/>
    </source>
</evidence>
<dbReference type="InterPro" id="IPR001041">
    <property type="entry name" value="2Fe-2S_ferredoxin-type"/>
</dbReference>
<keyword evidence="3" id="KW-0813">Transport</keyword>
<protein>
    <submittedName>
        <fullName evidence="12">Ferredoxin 1-like protein</fullName>
    </submittedName>
</protein>
<organism evidence="12 13">
    <name type="scientific">Capsaspora owczarzaki (strain ATCC 30864)</name>
    <dbReference type="NCBI Taxonomy" id="595528"/>
    <lineage>
        <taxon>Eukaryota</taxon>
        <taxon>Filasterea</taxon>
        <taxon>Capsaspora</taxon>
    </lineage>
</organism>
<keyword evidence="4" id="KW-0001">2Fe-2S</keyword>
<comment type="cofactor">
    <cofactor evidence="10">
        <name>[2Fe-2S] cluster</name>
        <dbReference type="ChEBI" id="CHEBI:190135"/>
    </cofactor>
</comment>
<evidence type="ECO:0000256" key="10">
    <source>
        <dbReference type="ARBA" id="ARBA00034078"/>
    </source>
</evidence>
<evidence type="ECO:0000256" key="7">
    <source>
        <dbReference type="ARBA" id="ARBA00023004"/>
    </source>
</evidence>
<dbReference type="PANTHER" id="PTHR23426">
    <property type="entry name" value="FERREDOXIN/ADRENODOXIN"/>
    <property type="match status" value="1"/>
</dbReference>
<dbReference type="PRINTS" id="PR00355">
    <property type="entry name" value="ADRENODOXIN"/>
</dbReference>
<dbReference type="RefSeq" id="XP_004345387.1">
    <property type="nucleotide sequence ID" value="XM_004345337.1"/>
</dbReference>
<reference evidence="13" key="1">
    <citation type="submission" date="2011-02" db="EMBL/GenBank/DDBJ databases">
        <title>The Genome Sequence of Capsaspora owczarzaki ATCC 30864.</title>
        <authorList>
            <person name="Russ C."/>
            <person name="Cuomo C."/>
            <person name="Burger G."/>
            <person name="Gray M.W."/>
            <person name="Holland P.W.H."/>
            <person name="King N."/>
            <person name="Lang F.B.F."/>
            <person name="Roger A.J."/>
            <person name="Ruiz-Trillo I."/>
            <person name="Young S.K."/>
            <person name="Zeng Q."/>
            <person name="Gargeya S."/>
            <person name="Alvarado L."/>
            <person name="Berlin A."/>
            <person name="Chapman S.B."/>
            <person name="Chen Z."/>
            <person name="Freedman E."/>
            <person name="Gellesch M."/>
            <person name="Goldberg J."/>
            <person name="Griggs A."/>
            <person name="Gujja S."/>
            <person name="Heilman E."/>
            <person name="Heiman D."/>
            <person name="Howarth C."/>
            <person name="Mehta T."/>
            <person name="Neiman D."/>
            <person name="Pearson M."/>
            <person name="Roberts A."/>
            <person name="Saif S."/>
            <person name="Shea T."/>
            <person name="Shenoy N."/>
            <person name="Sisk P."/>
            <person name="Stolte C."/>
            <person name="Sykes S."/>
            <person name="White J."/>
            <person name="Yandava C."/>
            <person name="Haas B."/>
            <person name="Nusbaum C."/>
            <person name="Birren B."/>
        </authorList>
    </citation>
    <scope>NUCLEOTIDE SEQUENCE</scope>
    <source>
        <strain evidence="13">ATCC 30864</strain>
    </source>
</reference>
<dbReference type="PANTHER" id="PTHR23426:SF65">
    <property type="entry name" value="FERREDOXIN-2, MITOCHONDRIAL"/>
    <property type="match status" value="1"/>
</dbReference>
<keyword evidence="9" id="KW-0496">Mitochondrion</keyword>
<feature type="domain" description="2Fe-2S ferredoxin-type" evidence="11">
    <location>
        <begin position="136"/>
        <end position="238"/>
    </location>
</feature>
<dbReference type="PhylomeDB" id="A0A0D2WU42"/>
<dbReference type="InterPro" id="IPR036010">
    <property type="entry name" value="2Fe-2S_ferredoxin-like_sf"/>
</dbReference>
<dbReference type="GO" id="GO:0051537">
    <property type="term" value="F:2 iron, 2 sulfur cluster binding"/>
    <property type="evidence" value="ECO:0007669"/>
    <property type="project" value="UniProtKB-KW"/>
</dbReference>
<dbReference type="InterPro" id="IPR001055">
    <property type="entry name" value="Adrenodoxin-like"/>
</dbReference>
<dbReference type="GO" id="GO:0140647">
    <property type="term" value="P:P450-containing electron transport chain"/>
    <property type="evidence" value="ECO:0007669"/>
    <property type="project" value="InterPro"/>
</dbReference>
<evidence type="ECO:0000259" key="11">
    <source>
        <dbReference type="PROSITE" id="PS51085"/>
    </source>
</evidence>
<evidence type="ECO:0000256" key="1">
    <source>
        <dbReference type="ARBA" id="ARBA00004173"/>
    </source>
</evidence>
<dbReference type="STRING" id="595528.A0A0D2WU42"/>
<dbReference type="OrthoDB" id="268593at2759"/>
<evidence type="ECO:0000256" key="9">
    <source>
        <dbReference type="ARBA" id="ARBA00023128"/>
    </source>
</evidence>
<dbReference type="InterPro" id="IPR018298">
    <property type="entry name" value="Adrenodoxin_Fe-S_BS"/>
</dbReference>
<dbReference type="SUPFAM" id="SSF54292">
    <property type="entry name" value="2Fe-2S ferredoxin-like"/>
    <property type="match status" value="1"/>
</dbReference>
<dbReference type="Proteomes" id="UP000008743">
    <property type="component" value="Unassembled WGS sequence"/>
</dbReference>
<dbReference type="Pfam" id="PF00111">
    <property type="entry name" value="Fer2"/>
    <property type="match status" value="1"/>
</dbReference>
<proteinExistence type="inferred from homology"/>
<dbReference type="InParanoid" id="A0A0D2WU42"/>
<dbReference type="InterPro" id="IPR012675">
    <property type="entry name" value="Beta-grasp_dom_sf"/>
</dbReference>
<gene>
    <name evidence="12" type="ORF">CAOG_005797</name>
</gene>
<evidence type="ECO:0000313" key="13">
    <source>
        <dbReference type="Proteomes" id="UP000008743"/>
    </source>
</evidence>
<dbReference type="GO" id="GO:0005739">
    <property type="term" value="C:mitochondrion"/>
    <property type="evidence" value="ECO:0007669"/>
    <property type="project" value="UniProtKB-SubCell"/>
</dbReference>
<evidence type="ECO:0000256" key="3">
    <source>
        <dbReference type="ARBA" id="ARBA00022448"/>
    </source>
</evidence>
<evidence type="ECO:0000256" key="6">
    <source>
        <dbReference type="ARBA" id="ARBA00022982"/>
    </source>
</evidence>
<dbReference type="PROSITE" id="PS00814">
    <property type="entry name" value="ADX"/>
    <property type="match status" value="1"/>
</dbReference>
<comment type="subcellular location">
    <subcellularLocation>
        <location evidence="1">Mitochondrion</location>
    </subcellularLocation>
</comment>